<dbReference type="PANTHER" id="PTHR11365">
    <property type="entry name" value="5-OXOPROLINASE RELATED"/>
    <property type="match status" value="1"/>
</dbReference>
<evidence type="ECO:0000313" key="3">
    <source>
        <dbReference type="Proteomes" id="UP000019141"/>
    </source>
</evidence>
<dbReference type="PATRIC" id="fig|1429438.4.peg.2807"/>
<proteinExistence type="predicted"/>
<dbReference type="Proteomes" id="UP000019141">
    <property type="component" value="Unassembled WGS sequence"/>
</dbReference>
<dbReference type="PANTHER" id="PTHR11365:SF23">
    <property type="entry name" value="HYPOTHETICAL 5-OXOPROLINASE (EUROFUNG)-RELATED"/>
    <property type="match status" value="1"/>
</dbReference>
<evidence type="ECO:0000313" key="2">
    <source>
        <dbReference type="EMBL" id="ETW99687.1"/>
    </source>
</evidence>
<protein>
    <recommendedName>
        <fullName evidence="1">Hydantoinase B/oxoprolinase domain-containing protein</fullName>
    </recommendedName>
</protein>
<dbReference type="EMBL" id="AZHW01000413">
    <property type="protein sequence ID" value="ETW99687.1"/>
    <property type="molecule type" value="Genomic_DNA"/>
</dbReference>
<comment type="caution">
    <text evidence="2">The sequence shown here is derived from an EMBL/GenBank/DDBJ whole genome shotgun (WGS) entry which is preliminary data.</text>
</comment>
<dbReference type="InterPro" id="IPR045079">
    <property type="entry name" value="Oxoprolinase-like"/>
</dbReference>
<dbReference type="AlphaFoldDB" id="W4LNZ1"/>
<feature type="domain" description="Hydantoinase B/oxoprolinase" evidence="1">
    <location>
        <begin position="4"/>
        <end position="523"/>
    </location>
</feature>
<dbReference type="GO" id="GO:0005829">
    <property type="term" value="C:cytosol"/>
    <property type="evidence" value="ECO:0007669"/>
    <property type="project" value="TreeGrafter"/>
</dbReference>
<dbReference type="Pfam" id="PF02538">
    <property type="entry name" value="Hydantoinase_B"/>
    <property type="match status" value="1"/>
</dbReference>
<dbReference type="InterPro" id="IPR003692">
    <property type="entry name" value="Hydantoinase_B"/>
</dbReference>
<dbReference type="GO" id="GO:0006749">
    <property type="term" value="P:glutathione metabolic process"/>
    <property type="evidence" value="ECO:0007669"/>
    <property type="project" value="TreeGrafter"/>
</dbReference>
<accession>W4LNZ1</accession>
<organism evidence="2 3">
    <name type="scientific">Entotheonella factor</name>
    <dbReference type="NCBI Taxonomy" id="1429438"/>
    <lineage>
        <taxon>Bacteria</taxon>
        <taxon>Pseudomonadati</taxon>
        <taxon>Nitrospinota/Tectimicrobiota group</taxon>
        <taxon>Candidatus Tectimicrobiota</taxon>
        <taxon>Candidatus Entotheonellia</taxon>
        <taxon>Candidatus Entotheonellales</taxon>
        <taxon>Candidatus Entotheonellaceae</taxon>
        <taxon>Candidatus Entotheonella</taxon>
    </lineage>
</organism>
<sequence>MSIDPITVEIIKGALKAAGREMGLLVERTSMSAFIREKKDFFVGIYDGQGHLVYTDHDKFGMAMLDSVLAQYPAETMQPGDVYWFSDCYLSGGALSHSPDMCFVAPTFLNGMLVGFAAAFGHFWDIGGMKPGTLSPLATEIFQEGLAIPPVKIVDRDTFNDEVYRLILRNSRFPDLLQGDTKAMIAACHLGQQRLLELAQRYGQDLLHHGFEAIFSQSEQAVRRALNALPDGSYDFTDYVDNDCVSDTPFRVRVQLQVSGDTARVDFRESDDQAQGPINFLLHPDNARTLIARALCWADPNVLLNHGSCRPITDVYLRPGSLLQPRHPAALGLRAHTMYRVLNSTLGTLAQANVGHTPAGSGDYVLYMLRSLDPATGRFTLLIDGIGVGQGARPFGDGLDVIYSSRGQKNFPMEFVEHEFPVEILTYAIHCDSGGPGKFRGGAGVIRDVRVLAPSVTLGTRMNNLKSPSWGVKGGGSGAIGRIILHPDTPQARDIPPFGDNIELQQGDMLRIMTSGGGGWGNPAERDPLDVLQDVKDGFVSVARGREDYGVVIEPETWKIDWRQTQECRRTMTANPPMFDRGPSFEQLEQQRVGAFGHAPDAAGR</sequence>
<evidence type="ECO:0000259" key="1">
    <source>
        <dbReference type="Pfam" id="PF02538"/>
    </source>
</evidence>
<keyword evidence="3" id="KW-1185">Reference proteome</keyword>
<dbReference type="HOGENOM" id="CLU_020413_1_0_7"/>
<reference evidence="2 3" key="1">
    <citation type="journal article" date="2014" name="Nature">
        <title>An environmental bacterial taxon with a large and distinct metabolic repertoire.</title>
        <authorList>
            <person name="Wilson M.C."/>
            <person name="Mori T."/>
            <person name="Ruckert C."/>
            <person name="Uria A.R."/>
            <person name="Helf M.J."/>
            <person name="Takada K."/>
            <person name="Gernert C."/>
            <person name="Steffens U.A."/>
            <person name="Heycke N."/>
            <person name="Schmitt S."/>
            <person name="Rinke C."/>
            <person name="Helfrich E.J."/>
            <person name="Brachmann A.O."/>
            <person name="Gurgui C."/>
            <person name="Wakimoto T."/>
            <person name="Kracht M."/>
            <person name="Crusemann M."/>
            <person name="Hentschel U."/>
            <person name="Abe I."/>
            <person name="Matsunaga S."/>
            <person name="Kalinowski J."/>
            <person name="Takeyama H."/>
            <person name="Piel J."/>
        </authorList>
    </citation>
    <scope>NUCLEOTIDE SEQUENCE [LARGE SCALE GENOMIC DNA]</scope>
    <source>
        <strain evidence="3">TSY1</strain>
    </source>
</reference>
<name>W4LNZ1_ENTF1</name>
<gene>
    <name evidence="2" type="ORF">ETSY1_14075</name>
</gene>
<dbReference type="GO" id="GO:0017168">
    <property type="term" value="F:5-oxoprolinase (ATP-hydrolyzing) activity"/>
    <property type="evidence" value="ECO:0007669"/>
    <property type="project" value="TreeGrafter"/>
</dbReference>